<protein>
    <submittedName>
        <fullName evidence="2">Uncharacterized protein</fullName>
    </submittedName>
</protein>
<evidence type="ECO:0000256" key="1">
    <source>
        <dbReference type="SAM" id="MobiDB-lite"/>
    </source>
</evidence>
<organism evidence="2 3">
    <name type="scientific">Polyplax serrata</name>
    <name type="common">Common mouse louse</name>
    <dbReference type="NCBI Taxonomy" id="468196"/>
    <lineage>
        <taxon>Eukaryota</taxon>
        <taxon>Metazoa</taxon>
        <taxon>Ecdysozoa</taxon>
        <taxon>Arthropoda</taxon>
        <taxon>Hexapoda</taxon>
        <taxon>Insecta</taxon>
        <taxon>Pterygota</taxon>
        <taxon>Neoptera</taxon>
        <taxon>Paraneoptera</taxon>
        <taxon>Psocodea</taxon>
        <taxon>Troctomorpha</taxon>
        <taxon>Phthiraptera</taxon>
        <taxon>Anoplura</taxon>
        <taxon>Polyplacidae</taxon>
        <taxon>Polyplax</taxon>
    </lineage>
</organism>
<dbReference type="AlphaFoldDB" id="A0AAN8NQC7"/>
<evidence type="ECO:0000313" key="2">
    <source>
        <dbReference type="EMBL" id="KAK6618422.1"/>
    </source>
</evidence>
<gene>
    <name evidence="2" type="ORF">RUM43_013615</name>
</gene>
<dbReference type="EMBL" id="JAWJWE010000042">
    <property type="protein sequence ID" value="KAK6618422.1"/>
    <property type="molecule type" value="Genomic_DNA"/>
</dbReference>
<reference evidence="2 3" key="1">
    <citation type="submission" date="2023-10" db="EMBL/GenBank/DDBJ databases">
        <title>Genomes of two closely related lineages of the louse Polyplax serrata with different host specificities.</title>
        <authorList>
            <person name="Martinu J."/>
            <person name="Tarabai H."/>
            <person name="Stefka J."/>
            <person name="Hypsa V."/>
        </authorList>
    </citation>
    <scope>NUCLEOTIDE SEQUENCE [LARGE SCALE GENOMIC DNA]</scope>
    <source>
        <strain evidence="2">HR10_N</strain>
    </source>
</reference>
<dbReference type="Proteomes" id="UP001372834">
    <property type="component" value="Unassembled WGS sequence"/>
</dbReference>
<comment type="caution">
    <text evidence="2">The sequence shown here is derived from an EMBL/GenBank/DDBJ whole genome shotgun (WGS) entry which is preliminary data.</text>
</comment>
<feature type="region of interest" description="Disordered" evidence="1">
    <location>
        <begin position="28"/>
        <end position="52"/>
    </location>
</feature>
<evidence type="ECO:0000313" key="3">
    <source>
        <dbReference type="Proteomes" id="UP001372834"/>
    </source>
</evidence>
<name>A0AAN8NQC7_POLSC</name>
<sequence length="136" mass="15382">MVNKKKEVGDLLKSYLQRPYYWSWGGGSGGGNATNRWPKKEDKLRKSTGRATAKPVKMLSMNSTEDYGGFESNANLRNAGLFTEDTYTTNFRTRSTATTGHFMFGDITNALSIRSTTVDYQIDRKQPKWNFNFSIG</sequence>
<accession>A0AAN8NQC7</accession>
<proteinExistence type="predicted"/>